<comment type="caution">
    <text evidence="1">The sequence shown here is derived from an EMBL/GenBank/DDBJ whole genome shotgun (WGS) entry which is preliminary data.</text>
</comment>
<keyword evidence="2" id="KW-1185">Reference proteome</keyword>
<organism evidence="1 2">
    <name type="scientific">Niastella koreensis</name>
    <dbReference type="NCBI Taxonomy" id="354356"/>
    <lineage>
        <taxon>Bacteria</taxon>
        <taxon>Pseudomonadati</taxon>
        <taxon>Bacteroidota</taxon>
        <taxon>Chitinophagia</taxon>
        <taxon>Chitinophagales</taxon>
        <taxon>Chitinophagaceae</taxon>
        <taxon>Niastella</taxon>
    </lineage>
</organism>
<evidence type="ECO:0000313" key="2">
    <source>
        <dbReference type="Proteomes" id="UP000192277"/>
    </source>
</evidence>
<name>A0ABX3NSP4_9BACT</name>
<dbReference type="RefSeq" id="WP_041346539.1">
    <property type="nucleotide sequence ID" value="NZ_LWBO01000027.1"/>
</dbReference>
<protein>
    <submittedName>
        <fullName evidence="1">Uncharacterized protein</fullName>
    </submittedName>
</protein>
<dbReference type="Proteomes" id="UP000192277">
    <property type="component" value="Unassembled WGS sequence"/>
</dbReference>
<proteinExistence type="predicted"/>
<evidence type="ECO:0000313" key="1">
    <source>
        <dbReference type="EMBL" id="OQP44318.1"/>
    </source>
</evidence>
<dbReference type="EMBL" id="LWBO01000027">
    <property type="protein sequence ID" value="OQP44318.1"/>
    <property type="molecule type" value="Genomic_DNA"/>
</dbReference>
<sequence length="78" mass="8706">MNKQKDQEGENAFMAEGAWRLKKAAIYTRYEFTEKSAEELVLEPAFESHTIFGIHAFTLGGSYDLFEIASTRVAAGGQ</sequence>
<reference evidence="1 2" key="1">
    <citation type="submission" date="2016-04" db="EMBL/GenBank/DDBJ databases">
        <authorList>
            <person name="Chen L."/>
            <person name="Zhuang W."/>
            <person name="Wang G."/>
        </authorList>
    </citation>
    <scope>NUCLEOTIDE SEQUENCE [LARGE SCALE GENOMIC DNA]</scope>
    <source>
        <strain evidence="2">GR20</strain>
    </source>
</reference>
<gene>
    <name evidence="1" type="ORF">A4D02_35270</name>
</gene>
<accession>A0ABX3NSP4</accession>